<proteinExistence type="predicted"/>
<dbReference type="eggNOG" id="COG0265">
    <property type="taxonomic scope" value="Bacteria"/>
</dbReference>
<protein>
    <recommendedName>
        <fullName evidence="4">Peptidase S7 domain-containing protein</fullName>
    </recommendedName>
</protein>
<evidence type="ECO:0000313" key="2">
    <source>
        <dbReference type="EMBL" id="ADL11615.1"/>
    </source>
</evidence>
<dbReference type="InterPro" id="IPR009003">
    <property type="entry name" value="Peptidase_S1_PA"/>
</dbReference>
<organism evidence="2 3">
    <name type="scientific">Acetohalobium arabaticum (strain ATCC 49924 / DSM 5501 / Z-7288)</name>
    <dbReference type="NCBI Taxonomy" id="574087"/>
    <lineage>
        <taxon>Bacteria</taxon>
        <taxon>Bacillati</taxon>
        <taxon>Bacillota</taxon>
        <taxon>Clostridia</taxon>
        <taxon>Halanaerobiales</taxon>
        <taxon>Halobacteroidaceae</taxon>
        <taxon>Acetohalobium</taxon>
    </lineage>
</organism>
<dbReference type="Gene3D" id="2.40.10.10">
    <property type="entry name" value="Trypsin-like serine proteases"/>
    <property type="match status" value="1"/>
</dbReference>
<dbReference type="InterPro" id="IPR043504">
    <property type="entry name" value="Peptidase_S1_PA_chymotrypsin"/>
</dbReference>
<gene>
    <name evidence="2" type="ordered locus">Acear_0064</name>
</gene>
<dbReference type="EMBL" id="CP002105">
    <property type="protein sequence ID" value="ADL11615.1"/>
    <property type="molecule type" value="Genomic_DNA"/>
</dbReference>
<dbReference type="Proteomes" id="UP000001661">
    <property type="component" value="Chromosome"/>
</dbReference>
<evidence type="ECO:0000313" key="3">
    <source>
        <dbReference type="Proteomes" id="UP000001661"/>
    </source>
</evidence>
<dbReference type="HOGENOM" id="CLU_061991_0_0_9"/>
<dbReference type="SUPFAM" id="SSF50494">
    <property type="entry name" value="Trypsin-like serine proteases"/>
    <property type="match status" value="1"/>
</dbReference>
<feature type="compositionally biased region" description="Basic and acidic residues" evidence="1">
    <location>
        <begin position="133"/>
        <end position="142"/>
    </location>
</feature>
<evidence type="ECO:0000256" key="1">
    <source>
        <dbReference type="SAM" id="MobiDB-lite"/>
    </source>
</evidence>
<dbReference type="OrthoDB" id="104542at2"/>
<reference evidence="2 3" key="1">
    <citation type="journal article" date="2010" name="Stand. Genomic Sci.">
        <title>Complete genome sequence of Acetohalobium arabaticum type strain (Z-7288).</title>
        <authorList>
            <person name="Sikorski J."/>
            <person name="Lapidus A."/>
            <person name="Chertkov O."/>
            <person name="Lucas S."/>
            <person name="Copeland A."/>
            <person name="Glavina Del Rio T."/>
            <person name="Nolan M."/>
            <person name="Tice H."/>
            <person name="Cheng J.F."/>
            <person name="Han C."/>
            <person name="Brambilla E."/>
            <person name="Pitluck S."/>
            <person name="Liolios K."/>
            <person name="Ivanova N."/>
            <person name="Mavromatis K."/>
            <person name="Mikhailova N."/>
            <person name="Pati A."/>
            <person name="Bruce D."/>
            <person name="Detter C."/>
            <person name="Tapia R."/>
            <person name="Goodwin L."/>
            <person name="Chen A."/>
            <person name="Palaniappan K."/>
            <person name="Land M."/>
            <person name="Hauser L."/>
            <person name="Chang Y.J."/>
            <person name="Jeffries C.D."/>
            <person name="Rohde M."/>
            <person name="Goker M."/>
            <person name="Spring S."/>
            <person name="Woyke T."/>
            <person name="Bristow J."/>
            <person name="Eisen J.A."/>
            <person name="Markowitz V."/>
            <person name="Hugenholtz P."/>
            <person name="Kyrpides N.C."/>
            <person name="Klenk H.P."/>
        </authorList>
    </citation>
    <scope>NUCLEOTIDE SEQUENCE [LARGE SCALE GENOMIC DNA]</scope>
    <source>
        <strain evidence="3">ATCC 49924 / DSM 5501 / Z-7288</strain>
    </source>
</reference>
<accession>D9QSS7</accession>
<evidence type="ECO:0008006" key="4">
    <source>
        <dbReference type="Google" id="ProtNLM"/>
    </source>
</evidence>
<keyword evidence="3" id="KW-1185">Reference proteome</keyword>
<sequence>MERIQSLVKKYYNQILSLKNVVGVGCGYKEVDNTETDDEALVVLVEEKLDKDELESHELVPEQIENTDTDVVEVGELELLASRMERLRPAQPGVSIGHYRVSAGTFGAVVKDRQTKEPLILSNNHVLANLSTGHDDRAKKGDPILQPGQHDKGERDRDVIGHLERFSPLHRKTEPASSAVIQGVENLLNGVGDVVKFPYLIKFIRKNKTSNLVDCAVAKPVSEDVISDKILEIGKVEGIKQPKVGMGVVKSGRTSGRTESKIKAVHATVEVSITGNEKGVFNDQIITKPFSKPGDSGSLILDHDRSAVGLLFAGSEKSTVCNRISNVLDELKVEFI</sequence>
<dbReference type="AlphaFoldDB" id="D9QSS7"/>
<name>D9QSS7_ACEAZ</name>
<dbReference type="STRING" id="574087.Acear_0064"/>
<dbReference type="KEGG" id="aar:Acear_0064"/>
<feature type="region of interest" description="Disordered" evidence="1">
    <location>
        <begin position="132"/>
        <end position="155"/>
    </location>
</feature>